<dbReference type="Proteomes" id="UP000597877">
    <property type="component" value="Unassembled WGS sequence"/>
</dbReference>
<dbReference type="RefSeq" id="WP_021952661.1">
    <property type="nucleotide sequence ID" value="NZ_JACOOZ010000001.1"/>
</dbReference>
<dbReference type="PANTHER" id="PTHR12526">
    <property type="entry name" value="GLYCOSYLTRANSFERASE"/>
    <property type="match status" value="1"/>
</dbReference>
<dbReference type="Gene3D" id="3.40.50.2000">
    <property type="entry name" value="Glycogen Phosphorylase B"/>
    <property type="match status" value="2"/>
</dbReference>
<name>A0ABR7EZT2_9FIRM</name>
<dbReference type="InterPro" id="IPR001296">
    <property type="entry name" value="Glyco_trans_1"/>
</dbReference>
<feature type="domain" description="Glycosyl transferase family 1" evidence="1">
    <location>
        <begin position="191"/>
        <end position="349"/>
    </location>
</feature>
<protein>
    <submittedName>
        <fullName evidence="3">Glycosyltransferase</fullName>
    </submittedName>
</protein>
<proteinExistence type="predicted"/>
<evidence type="ECO:0000259" key="1">
    <source>
        <dbReference type="Pfam" id="PF00534"/>
    </source>
</evidence>
<reference evidence="3 4" key="1">
    <citation type="submission" date="2020-08" db="EMBL/GenBank/DDBJ databases">
        <title>Genome public.</title>
        <authorList>
            <person name="Liu C."/>
            <person name="Sun Q."/>
        </authorList>
    </citation>
    <scope>NUCLEOTIDE SEQUENCE [LARGE SCALE GENOMIC DNA]</scope>
    <source>
        <strain evidence="3 4">BX4</strain>
    </source>
</reference>
<accession>A0ABR7EZT2</accession>
<keyword evidence="4" id="KW-1185">Reference proteome</keyword>
<evidence type="ECO:0000313" key="3">
    <source>
        <dbReference type="EMBL" id="MBC5666847.1"/>
    </source>
</evidence>
<dbReference type="SUPFAM" id="SSF53756">
    <property type="entry name" value="UDP-Glycosyltransferase/glycogen phosphorylase"/>
    <property type="match status" value="1"/>
</dbReference>
<evidence type="ECO:0000313" key="4">
    <source>
        <dbReference type="Proteomes" id="UP000597877"/>
    </source>
</evidence>
<dbReference type="Pfam" id="PF00534">
    <property type="entry name" value="Glycos_transf_1"/>
    <property type="match status" value="1"/>
</dbReference>
<comment type="caution">
    <text evidence="3">The sequence shown here is derived from an EMBL/GenBank/DDBJ whole genome shotgun (WGS) entry which is preliminary data.</text>
</comment>
<dbReference type="CDD" id="cd03811">
    <property type="entry name" value="GT4_GT28_WabH-like"/>
    <property type="match status" value="1"/>
</dbReference>
<gene>
    <name evidence="3" type="ORF">H8S00_02410</name>
</gene>
<dbReference type="PANTHER" id="PTHR12526:SF630">
    <property type="entry name" value="GLYCOSYLTRANSFERASE"/>
    <property type="match status" value="1"/>
</dbReference>
<dbReference type="Pfam" id="PF13439">
    <property type="entry name" value="Glyco_transf_4"/>
    <property type="match status" value="1"/>
</dbReference>
<organism evidence="3 4">
    <name type="scientific">Eubacterium segne</name>
    <dbReference type="NCBI Taxonomy" id="2763045"/>
    <lineage>
        <taxon>Bacteria</taxon>
        <taxon>Bacillati</taxon>
        <taxon>Bacillota</taxon>
        <taxon>Clostridia</taxon>
        <taxon>Eubacteriales</taxon>
        <taxon>Eubacteriaceae</taxon>
        <taxon>Eubacterium</taxon>
    </lineage>
</organism>
<evidence type="ECO:0000259" key="2">
    <source>
        <dbReference type="Pfam" id="PF13439"/>
    </source>
</evidence>
<sequence>MKKKILFYLDSLNKGGLDKVVLDFVNHMDYDKYDVTVMRRFPGGYYTSLLNSQIKVVSNTFIDARKHPVYNHLIRVVCDRMPRKLMYRLFVHRKYDVEIACGDSWAATLIGGSTNKKSKKILWEHMDVTLDESTATHFSTSKVREFFSPFDKIIGVSKDCAQKFIEKYGFENKVTYIYNPIDIEDIEIKKEEEVESYDEGFNILAIGRFMPQKAFVRLIDVTKSLYEKGVKFNLNIIGEGPEESIIKNKIDEYGLKDKIKLLGFKENPYPYIKNADLLICSSIHESYCLVVAESLVVGTPVLSTACTGPLELLDNGKYGMIVENSNKGLQNGIETLVTDKNLLKKYKSMALERKDFFNVNTCIKQFEKIFEE</sequence>
<dbReference type="InterPro" id="IPR028098">
    <property type="entry name" value="Glyco_trans_4-like_N"/>
</dbReference>
<feature type="domain" description="Glycosyltransferase subfamily 4-like N-terminal" evidence="2">
    <location>
        <begin position="15"/>
        <end position="184"/>
    </location>
</feature>
<dbReference type="EMBL" id="JACOOZ010000001">
    <property type="protein sequence ID" value="MBC5666847.1"/>
    <property type="molecule type" value="Genomic_DNA"/>
</dbReference>